<dbReference type="EMBL" id="MU267847">
    <property type="protein sequence ID" value="KAH7908102.1"/>
    <property type="molecule type" value="Genomic_DNA"/>
</dbReference>
<name>A0ACB8A5T6_9AGAM</name>
<gene>
    <name evidence="1" type="ORF">BJ138DRAFT_976178</name>
</gene>
<organism evidence="1 2">
    <name type="scientific">Hygrophoropsis aurantiaca</name>
    <dbReference type="NCBI Taxonomy" id="72124"/>
    <lineage>
        <taxon>Eukaryota</taxon>
        <taxon>Fungi</taxon>
        <taxon>Dikarya</taxon>
        <taxon>Basidiomycota</taxon>
        <taxon>Agaricomycotina</taxon>
        <taxon>Agaricomycetes</taxon>
        <taxon>Agaricomycetidae</taxon>
        <taxon>Boletales</taxon>
        <taxon>Coniophorineae</taxon>
        <taxon>Hygrophoropsidaceae</taxon>
        <taxon>Hygrophoropsis</taxon>
    </lineage>
</organism>
<comment type="caution">
    <text evidence="1">The sequence shown here is derived from an EMBL/GenBank/DDBJ whole genome shotgun (WGS) entry which is preliminary data.</text>
</comment>
<evidence type="ECO:0000313" key="2">
    <source>
        <dbReference type="Proteomes" id="UP000790377"/>
    </source>
</evidence>
<keyword evidence="2" id="KW-1185">Reference proteome</keyword>
<feature type="non-terminal residue" evidence="1">
    <location>
        <position position="187"/>
    </location>
</feature>
<dbReference type="Proteomes" id="UP000790377">
    <property type="component" value="Unassembled WGS sequence"/>
</dbReference>
<reference evidence="1" key="1">
    <citation type="journal article" date="2021" name="New Phytol.">
        <title>Evolutionary innovations through gain and loss of genes in the ectomycorrhizal Boletales.</title>
        <authorList>
            <person name="Wu G."/>
            <person name="Miyauchi S."/>
            <person name="Morin E."/>
            <person name="Kuo A."/>
            <person name="Drula E."/>
            <person name="Varga T."/>
            <person name="Kohler A."/>
            <person name="Feng B."/>
            <person name="Cao Y."/>
            <person name="Lipzen A."/>
            <person name="Daum C."/>
            <person name="Hundley H."/>
            <person name="Pangilinan J."/>
            <person name="Johnson J."/>
            <person name="Barry K."/>
            <person name="LaButti K."/>
            <person name="Ng V."/>
            <person name="Ahrendt S."/>
            <person name="Min B."/>
            <person name="Choi I.G."/>
            <person name="Park H."/>
            <person name="Plett J.M."/>
            <person name="Magnuson J."/>
            <person name="Spatafora J.W."/>
            <person name="Nagy L.G."/>
            <person name="Henrissat B."/>
            <person name="Grigoriev I.V."/>
            <person name="Yang Z.L."/>
            <person name="Xu J."/>
            <person name="Martin F.M."/>
        </authorList>
    </citation>
    <scope>NUCLEOTIDE SEQUENCE</scope>
    <source>
        <strain evidence="1">ATCC 28755</strain>
    </source>
</reference>
<protein>
    <submittedName>
        <fullName evidence="1">Uncharacterized protein</fullName>
    </submittedName>
</protein>
<sequence>DDGSAEEMCVRIQGILCDKDLPPLASRPKNHQLQHVRQTVHITGLGDKTFASAVDSIFRGQSVLSRNITDDSLEEWKPIDFQGHLAIAISNRYFVNKRYANGAPKVPFSKLADSNGYLEDCSSAEYIHTEDNEVDYYLMSDGKPFFVNPSSFRIGDIVEACLSLVLHPVAAKKYKMFPVLRSLAIID</sequence>
<feature type="non-terminal residue" evidence="1">
    <location>
        <position position="1"/>
    </location>
</feature>
<evidence type="ECO:0000313" key="1">
    <source>
        <dbReference type="EMBL" id="KAH7908102.1"/>
    </source>
</evidence>
<proteinExistence type="predicted"/>
<accession>A0ACB8A5T6</accession>